<dbReference type="Gene3D" id="3.90.226.10">
    <property type="entry name" value="2-enoyl-CoA Hydratase, Chain A, domain 1"/>
    <property type="match status" value="1"/>
</dbReference>
<dbReference type="AlphaFoldDB" id="A0A382DBC7"/>
<protein>
    <recommendedName>
        <fullName evidence="4">ATP-dependent Clp protease proteolytic subunit</fullName>
    </recommendedName>
</protein>
<evidence type="ECO:0000313" key="3">
    <source>
        <dbReference type="EMBL" id="SVB35806.1"/>
    </source>
</evidence>
<keyword evidence="2" id="KW-0472">Membrane</keyword>
<dbReference type="GO" id="GO:0051117">
    <property type="term" value="F:ATPase binding"/>
    <property type="evidence" value="ECO:0007669"/>
    <property type="project" value="TreeGrafter"/>
</dbReference>
<gene>
    <name evidence="3" type="ORF">METZ01_LOCUS188660</name>
</gene>
<accession>A0A382DBC7</accession>
<dbReference type="GO" id="GO:0006515">
    <property type="term" value="P:protein quality control for misfolded or incompletely synthesized proteins"/>
    <property type="evidence" value="ECO:0007669"/>
    <property type="project" value="TreeGrafter"/>
</dbReference>
<dbReference type="PRINTS" id="PR00127">
    <property type="entry name" value="CLPPROTEASEP"/>
</dbReference>
<evidence type="ECO:0000256" key="2">
    <source>
        <dbReference type="SAM" id="Phobius"/>
    </source>
</evidence>
<dbReference type="CDD" id="cd07017">
    <property type="entry name" value="S14_ClpP_2"/>
    <property type="match status" value="1"/>
</dbReference>
<feature type="transmembrane region" description="Helical" evidence="2">
    <location>
        <begin position="75"/>
        <end position="99"/>
    </location>
</feature>
<name>A0A382DBC7_9ZZZZ</name>
<dbReference type="GO" id="GO:0004176">
    <property type="term" value="F:ATP-dependent peptidase activity"/>
    <property type="evidence" value="ECO:0007669"/>
    <property type="project" value="InterPro"/>
</dbReference>
<dbReference type="GO" id="GO:0004252">
    <property type="term" value="F:serine-type endopeptidase activity"/>
    <property type="evidence" value="ECO:0007669"/>
    <property type="project" value="InterPro"/>
</dbReference>
<keyword evidence="2" id="KW-0812">Transmembrane</keyword>
<proteinExistence type="inferred from homology"/>
<dbReference type="Pfam" id="PF00574">
    <property type="entry name" value="CLP_protease"/>
    <property type="match status" value="1"/>
</dbReference>
<dbReference type="InterPro" id="IPR029045">
    <property type="entry name" value="ClpP/crotonase-like_dom_sf"/>
</dbReference>
<dbReference type="EMBL" id="UINC01038585">
    <property type="protein sequence ID" value="SVB35806.1"/>
    <property type="molecule type" value="Genomic_DNA"/>
</dbReference>
<reference evidence="3" key="1">
    <citation type="submission" date="2018-05" db="EMBL/GenBank/DDBJ databases">
        <authorList>
            <person name="Lanie J.A."/>
            <person name="Ng W.-L."/>
            <person name="Kazmierczak K.M."/>
            <person name="Andrzejewski T.M."/>
            <person name="Davidsen T.M."/>
            <person name="Wayne K.J."/>
            <person name="Tettelin H."/>
            <person name="Glass J.I."/>
            <person name="Rusch D."/>
            <person name="Podicherti R."/>
            <person name="Tsui H.-C.T."/>
            <person name="Winkler M.E."/>
        </authorList>
    </citation>
    <scope>NUCLEOTIDE SEQUENCE</scope>
</reference>
<dbReference type="PANTHER" id="PTHR10381">
    <property type="entry name" value="ATP-DEPENDENT CLP PROTEASE PROTEOLYTIC SUBUNIT"/>
    <property type="match status" value="1"/>
</dbReference>
<dbReference type="GO" id="GO:0009368">
    <property type="term" value="C:endopeptidase Clp complex"/>
    <property type="evidence" value="ECO:0007669"/>
    <property type="project" value="TreeGrafter"/>
</dbReference>
<dbReference type="InterPro" id="IPR023562">
    <property type="entry name" value="ClpP/TepA"/>
</dbReference>
<sequence length="186" mass="20639">MSKEKKETTQTPSVEECGIYLLMDEISDSTCKDVITFIISKNLVKPYPKYLQLIINSTGGDLQAAFALIDTMKGSAIPVHTVGLGCVASAAVLIFIAGVKGKRVLTPNTSILSHQYSWGTYGKEHELIATTREYELTTQRMLNHYKKCTGLTEKKIREHLLPPQDIWLSATQAKKLGICDSIKTVY</sequence>
<feature type="non-terminal residue" evidence="3">
    <location>
        <position position="186"/>
    </location>
</feature>
<dbReference type="SUPFAM" id="SSF52096">
    <property type="entry name" value="ClpP/crotonase"/>
    <property type="match status" value="1"/>
</dbReference>
<dbReference type="PANTHER" id="PTHR10381:SF11">
    <property type="entry name" value="ATP-DEPENDENT CLP PROTEASE PROTEOLYTIC SUBUNIT, MITOCHONDRIAL"/>
    <property type="match status" value="1"/>
</dbReference>
<evidence type="ECO:0008006" key="4">
    <source>
        <dbReference type="Google" id="ProtNLM"/>
    </source>
</evidence>
<comment type="similarity">
    <text evidence="1">Belongs to the peptidase S14 family.</text>
</comment>
<organism evidence="3">
    <name type="scientific">marine metagenome</name>
    <dbReference type="NCBI Taxonomy" id="408172"/>
    <lineage>
        <taxon>unclassified sequences</taxon>
        <taxon>metagenomes</taxon>
        <taxon>ecological metagenomes</taxon>
    </lineage>
</organism>
<keyword evidence="2" id="KW-1133">Transmembrane helix</keyword>
<dbReference type="InterPro" id="IPR001907">
    <property type="entry name" value="ClpP"/>
</dbReference>
<evidence type="ECO:0000256" key="1">
    <source>
        <dbReference type="ARBA" id="ARBA00007039"/>
    </source>
</evidence>